<proteinExistence type="predicted"/>
<sequence length="287" mass="32383">MNLRCIFLVLLASSITLQAAPDANVKTLRLQDAIEQKIIVLSSVKYLAYQSLQICLKNVHKRKDIKVHFSPGLQFASKDTSEQDQIILQKRTLLVKAGRSLSPTFVSYCTQANYRSPKKGSLFGLKENAQGKLFALAGFLSTIKDSKYTAQHAVWTVTNNHDLKGLHHDDLKTALKIQKFVADLTQKPLPKYTIRYKDGRESQVAFTGEAILIYGQHEYILTEDAVVTCQIFNEAGEMVQQVFKDMAQKGGKVRFSFKLKALDLPKGKYVSKVFIDGKTFQEEWVES</sequence>
<keyword evidence="1" id="KW-0732">Signal</keyword>
<organism evidence="2">
    <name type="scientific">uncultured Aureispira sp</name>
    <dbReference type="NCBI Taxonomy" id="1331704"/>
    <lineage>
        <taxon>Bacteria</taxon>
        <taxon>Pseudomonadati</taxon>
        <taxon>Bacteroidota</taxon>
        <taxon>Saprospiria</taxon>
        <taxon>Saprospirales</taxon>
        <taxon>Saprospiraceae</taxon>
        <taxon>Aureispira</taxon>
        <taxon>environmental samples</taxon>
    </lineage>
</organism>
<reference evidence="2" key="1">
    <citation type="submission" date="2020-01" db="EMBL/GenBank/DDBJ databases">
        <authorList>
            <person name="Meier V. D."/>
            <person name="Meier V D."/>
        </authorList>
    </citation>
    <scope>NUCLEOTIDE SEQUENCE</scope>
    <source>
        <strain evidence="2">HLG_WM_MAG_10</strain>
    </source>
</reference>
<feature type="chain" id="PRO_5027962933" evidence="1">
    <location>
        <begin position="20"/>
        <end position="287"/>
    </location>
</feature>
<dbReference type="AlphaFoldDB" id="A0A6S6STD6"/>
<name>A0A6S6STD6_9BACT</name>
<accession>A0A6S6STD6</accession>
<protein>
    <submittedName>
        <fullName evidence="2">Uncharacterized protein</fullName>
    </submittedName>
</protein>
<gene>
    <name evidence="2" type="ORF">HELGO_WM34471</name>
</gene>
<evidence type="ECO:0000313" key="2">
    <source>
        <dbReference type="EMBL" id="CAA6806535.1"/>
    </source>
</evidence>
<dbReference type="EMBL" id="CACVAQ010000120">
    <property type="protein sequence ID" value="CAA6806535.1"/>
    <property type="molecule type" value="Genomic_DNA"/>
</dbReference>
<evidence type="ECO:0000256" key="1">
    <source>
        <dbReference type="SAM" id="SignalP"/>
    </source>
</evidence>
<feature type="signal peptide" evidence="1">
    <location>
        <begin position="1"/>
        <end position="19"/>
    </location>
</feature>